<protein>
    <recommendedName>
        <fullName evidence="4">MARVEL domain-containing protein</fullName>
    </recommendedName>
</protein>
<sequence length="252" mass="27726">MSYDVLSPDNYDGSDPGWKDDIKDVEKVAQLTQKLVRRQKQVQGVRVFERVINLLSSTVITAIMAYTLEQYLVTKNEVVNGVGPFGANPKLWPTYVMLSVGVVTLLFNLSVLLAYCCGSKAADKVAAKSIYIKLLSPIGHLIVWGTTAASFNLASTGNDIWGFSCSEDPSVVAIQEDFKKVAYEQLCTVNTVSSYASIATAAFAVVGVIIWVVAAVYTRKRVNLQKKLESVKRFESYRGSSAMYTYRPSGYV</sequence>
<dbReference type="AlphaFoldDB" id="W7HLZ2"/>
<evidence type="ECO:0000313" key="2">
    <source>
        <dbReference type="EMBL" id="EWC44996.1"/>
    </source>
</evidence>
<proteinExistence type="predicted"/>
<evidence type="ECO:0000313" key="3">
    <source>
        <dbReference type="Proteomes" id="UP000024837"/>
    </source>
</evidence>
<keyword evidence="1" id="KW-0812">Transmembrane</keyword>
<evidence type="ECO:0000256" key="1">
    <source>
        <dbReference type="SAM" id="Phobius"/>
    </source>
</evidence>
<gene>
    <name evidence="2" type="ORF">DRE_06276</name>
</gene>
<dbReference type="PANTHER" id="PTHR42069">
    <property type="entry name" value="HYPHAL ANASTAMOSIS-8 PROTEIN"/>
    <property type="match status" value="1"/>
</dbReference>
<dbReference type="Proteomes" id="UP000024837">
    <property type="component" value="Unassembled WGS sequence"/>
</dbReference>
<accession>W7HLZ2</accession>
<dbReference type="PANTHER" id="PTHR42069:SF1">
    <property type="entry name" value="MARVEL DOMAIN-CONTAINING PROTEIN"/>
    <property type="match status" value="1"/>
</dbReference>
<name>W7HLZ2_9PEZI</name>
<keyword evidence="3" id="KW-1185">Reference proteome</keyword>
<dbReference type="OrthoDB" id="5371583at2759"/>
<feature type="transmembrane region" description="Helical" evidence="1">
    <location>
        <begin position="95"/>
        <end position="118"/>
    </location>
</feature>
<feature type="transmembrane region" description="Helical" evidence="1">
    <location>
        <begin position="195"/>
        <end position="217"/>
    </location>
</feature>
<keyword evidence="1" id="KW-0472">Membrane</keyword>
<dbReference type="EMBL" id="KI966432">
    <property type="protein sequence ID" value="EWC44996.1"/>
    <property type="molecule type" value="Genomic_DNA"/>
</dbReference>
<dbReference type="HOGENOM" id="CLU_1102759_0_0_1"/>
<keyword evidence="1" id="KW-1133">Transmembrane helix</keyword>
<reference evidence="2 3" key="1">
    <citation type="submission" date="2013-05" db="EMBL/GenBank/DDBJ databases">
        <title>Drechslerella stenobrocha genome reveals carnivorous origination and mechanical trapping mechanism of predatory fungi.</title>
        <authorList>
            <person name="Liu X."/>
            <person name="Zhang W."/>
            <person name="Liu K."/>
        </authorList>
    </citation>
    <scope>NUCLEOTIDE SEQUENCE [LARGE SCALE GENOMIC DNA]</scope>
    <source>
        <strain evidence="2 3">248</strain>
    </source>
</reference>
<feature type="transmembrane region" description="Helical" evidence="1">
    <location>
        <begin position="130"/>
        <end position="151"/>
    </location>
</feature>
<feature type="transmembrane region" description="Helical" evidence="1">
    <location>
        <begin position="47"/>
        <end position="68"/>
    </location>
</feature>
<organism evidence="2 3">
    <name type="scientific">Drechslerella stenobrocha 248</name>
    <dbReference type="NCBI Taxonomy" id="1043628"/>
    <lineage>
        <taxon>Eukaryota</taxon>
        <taxon>Fungi</taxon>
        <taxon>Dikarya</taxon>
        <taxon>Ascomycota</taxon>
        <taxon>Pezizomycotina</taxon>
        <taxon>Orbiliomycetes</taxon>
        <taxon>Orbiliales</taxon>
        <taxon>Orbiliaceae</taxon>
        <taxon>Drechslerella</taxon>
    </lineage>
</organism>
<evidence type="ECO:0008006" key="4">
    <source>
        <dbReference type="Google" id="ProtNLM"/>
    </source>
</evidence>